<feature type="non-terminal residue" evidence="3">
    <location>
        <position position="1"/>
    </location>
</feature>
<keyword evidence="1" id="KW-0479">Metal-binding</keyword>
<dbReference type="EMBL" id="GEBQ01011374">
    <property type="protein sequence ID" value="JAT28603.1"/>
    <property type="molecule type" value="Transcribed_RNA"/>
</dbReference>
<proteinExistence type="predicted"/>
<keyword evidence="1" id="KW-0863">Zinc-finger</keyword>
<gene>
    <name evidence="3" type="ORF">g.53872</name>
</gene>
<dbReference type="AlphaFoldDB" id="A0A1B6LY63"/>
<dbReference type="PROSITE" id="PS50157">
    <property type="entry name" value="ZINC_FINGER_C2H2_2"/>
    <property type="match status" value="1"/>
</dbReference>
<name>A0A1B6LY63_9HEMI</name>
<evidence type="ECO:0000259" key="2">
    <source>
        <dbReference type="PROSITE" id="PS50157"/>
    </source>
</evidence>
<protein>
    <recommendedName>
        <fullName evidence="2">C2H2-type domain-containing protein</fullName>
    </recommendedName>
</protein>
<dbReference type="SUPFAM" id="SSF57667">
    <property type="entry name" value="beta-beta-alpha zinc fingers"/>
    <property type="match status" value="1"/>
</dbReference>
<dbReference type="Pfam" id="PF00096">
    <property type="entry name" value="zf-C2H2"/>
    <property type="match status" value="1"/>
</dbReference>
<keyword evidence="1" id="KW-0862">Zinc</keyword>
<dbReference type="SMART" id="SM00355">
    <property type="entry name" value="ZnF_C2H2"/>
    <property type="match status" value="2"/>
</dbReference>
<organism evidence="3">
    <name type="scientific">Graphocephala atropunctata</name>
    <dbReference type="NCBI Taxonomy" id="36148"/>
    <lineage>
        <taxon>Eukaryota</taxon>
        <taxon>Metazoa</taxon>
        <taxon>Ecdysozoa</taxon>
        <taxon>Arthropoda</taxon>
        <taxon>Hexapoda</taxon>
        <taxon>Insecta</taxon>
        <taxon>Pterygota</taxon>
        <taxon>Neoptera</taxon>
        <taxon>Paraneoptera</taxon>
        <taxon>Hemiptera</taxon>
        <taxon>Auchenorrhyncha</taxon>
        <taxon>Membracoidea</taxon>
        <taxon>Cicadellidae</taxon>
        <taxon>Cicadellinae</taxon>
        <taxon>Cicadellini</taxon>
        <taxon>Graphocephala</taxon>
    </lineage>
</organism>
<dbReference type="PROSITE" id="PS00028">
    <property type="entry name" value="ZINC_FINGER_C2H2_1"/>
    <property type="match status" value="1"/>
</dbReference>
<dbReference type="Gene3D" id="3.30.160.60">
    <property type="entry name" value="Classic Zinc Finger"/>
    <property type="match status" value="1"/>
</dbReference>
<dbReference type="InterPro" id="IPR013087">
    <property type="entry name" value="Znf_C2H2_type"/>
</dbReference>
<evidence type="ECO:0000256" key="1">
    <source>
        <dbReference type="PROSITE-ProRule" id="PRU00042"/>
    </source>
</evidence>
<dbReference type="GO" id="GO:0008270">
    <property type="term" value="F:zinc ion binding"/>
    <property type="evidence" value="ECO:0007669"/>
    <property type="project" value="UniProtKB-KW"/>
</dbReference>
<sequence length="131" mass="14478">QEAVGAATAAQQQRDSQGDSVFYSGLSLFSIVQQYRAQRANNANASQTPTSTSSDQEVYSCTDCTKVYKSKTSLNLHQRLECGKEPMFSCPFCPKKCHQKGNLKVHIHSKHKYELIKTSGGKSPNSVQIFT</sequence>
<reference evidence="3" key="1">
    <citation type="submission" date="2015-11" db="EMBL/GenBank/DDBJ databases">
        <title>De novo transcriptome assembly of four potential Pierce s Disease insect vectors from Arizona vineyards.</title>
        <authorList>
            <person name="Tassone E.E."/>
        </authorList>
    </citation>
    <scope>NUCLEOTIDE SEQUENCE</scope>
</reference>
<feature type="domain" description="C2H2-type" evidence="2">
    <location>
        <begin position="59"/>
        <end position="86"/>
    </location>
</feature>
<dbReference type="InterPro" id="IPR036236">
    <property type="entry name" value="Znf_C2H2_sf"/>
</dbReference>
<accession>A0A1B6LY63</accession>
<evidence type="ECO:0000313" key="3">
    <source>
        <dbReference type="EMBL" id="JAT28603.1"/>
    </source>
</evidence>